<evidence type="ECO:0000259" key="6">
    <source>
        <dbReference type="Pfam" id="PF01103"/>
    </source>
</evidence>
<organism evidence="7 8">
    <name type="scientific">Gomphillus americanus</name>
    <dbReference type="NCBI Taxonomy" id="1940652"/>
    <lineage>
        <taxon>Eukaryota</taxon>
        <taxon>Fungi</taxon>
        <taxon>Dikarya</taxon>
        <taxon>Ascomycota</taxon>
        <taxon>Pezizomycotina</taxon>
        <taxon>Lecanoromycetes</taxon>
        <taxon>OSLEUM clade</taxon>
        <taxon>Ostropomycetidae</taxon>
        <taxon>Ostropales</taxon>
        <taxon>Graphidaceae</taxon>
        <taxon>Gomphilloideae</taxon>
        <taxon>Gomphillus</taxon>
    </lineage>
</organism>
<protein>
    <recommendedName>
        <fullName evidence="6">Bacterial surface antigen (D15) domain-containing protein</fullName>
    </recommendedName>
</protein>
<dbReference type="Pfam" id="PF01103">
    <property type="entry name" value="Omp85"/>
    <property type="match status" value="1"/>
</dbReference>
<dbReference type="GO" id="GO:0045040">
    <property type="term" value="P:protein insertion into mitochondrial outer membrane"/>
    <property type="evidence" value="ECO:0007669"/>
    <property type="project" value="TreeGrafter"/>
</dbReference>
<comment type="subcellular location">
    <subcellularLocation>
        <location evidence="1">Mitochondrion outer membrane</location>
        <topology evidence="1">Multi-pass membrane protein</topology>
    </subcellularLocation>
</comment>
<keyword evidence="3" id="KW-1134">Transmembrane beta strand</keyword>
<dbReference type="GO" id="GO:0005741">
    <property type="term" value="C:mitochondrial outer membrane"/>
    <property type="evidence" value="ECO:0007669"/>
    <property type="project" value="UniProtKB-SubCell"/>
</dbReference>
<comment type="similarity">
    <text evidence="2">Belongs to the SAM50/omp85 family.</text>
</comment>
<dbReference type="AlphaFoldDB" id="A0A8H3IJH0"/>
<comment type="caution">
    <text evidence="7">The sequence shown here is derived from an EMBL/GenBank/DDBJ whole genome shotgun (WGS) entry which is preliminary data.</text>
</comment>
<evidence type="ECO:0000313" key="8">
    <source>
        <dbReference type="Proteomes" id="UP000664169"/>
    </source>
</evidence>
<dbReference type="Gene3D" id="2.40.160.50">
    <property type="entry name" value="membrane protein fhac: a member of the omp85/tpsb transporter family"/>
    <property type="match status" value="1"/>
</dbReference>
<evidence type="ECO:0000313" key="7">
    <source>
        <dbReference type="EMBL" id="CAF9921053.1"/>
    </source>
</evidence>
<feature type="domain" description="Bacterial surface antigen (D15)" evidence="6">
    <location>
        <begin position="169"/>
        <end position="495"/>
    </location>
</feature>
<dbReference type="PANTHER" id="PTHR12815:SF18">
    <property type="entry name" value="SORTING AND ASSEMBLY MACHINERY COMPONENT 50 HOMOLOG"/>
    <property type="match status" value="1"/>
</dbReference>
<dbReference type="PANTHER" id="PTHR12815">
    <property type="entry name" value="SORTING AND ASSEMBLY MACHINERY SAMM50 PROTEIN FAMILY MEMBER"/>
    <property type="match status" value="1"/>
</dbReference>
<proteinExistence type="inferred from homology"/>
<dbReference type="FunFam" id="2.40.160.50:FF:000008">
    <property type="entry name" value="Mitochondrial outer membrane beta-barrel protein Tob55"/>
    <property type="match status" value="1"/>
</dbReference>
<gene>
    <name evidence="7" type="ORF">GOMPHAMPRED_002214</name>
</gene>
<evidence type="ECO:0000256" key="4">
    <source>
        <dbReference type="ARBA" id="ARBA00022692"/>
    </source>
</evidence>
<dbReference type="InterPro" id="IPR039910">
    <property type="entry name" value="D15-like"/>
</dbReference>
<keyword evidence="4" id="KW-0812">Transmembrane</keyword>
<dbReference type="EMBL" id="CAJPDQ010000016">
    <property type="protein sequence ID" value="CAF9921053.1"/>
    <property type="molecule type" value="Genomic_DNA"/>
</dbReference>
<sequence length="496" mass="53733">MANSSPSIYEQLQAKVDPEIEQERLRHSRELQQRQSELGQARITKLIENNSNLPTTISSIYVSGAENTRRSFLDGIFKPLLTANNGRSLTLAETIDRLGIAADKLRRFDIFKEPIEVTIGKPDQADSSSTPTDLDVYVLAKELPRLKLQTGTDVGNTEGSAYVSLLCRNLFGGAESLNLNGSYGTRTRSSYNINLTSPILSNPDVLFDVGGVSSATQNQWASHEEVLKSGWTRLRWLGSPKSRHELSYDHSWRQITGLSGNASPTVRTEAGDSVKSSLTHTWTADYRDNALLPQSGVYLKTINEFAGGLLTGDVNFWKTTVETQGILPIPLPGIDYGGITLTAALRGGLLYPLAMQKSRISDRFSLGGPNDVRGFRLAGLGPRDGSDSVGGDAFAAASASLHFPIPGVGPERPLRGQLFINGGRLLALQDGQDTQKRALNTIAELGNGLPSTSAGIGLVYAHPIARFELNFSLPLIVRKGEDARKGFSFGVGMNFM</sequence>
<evidence type="ECO:0000256" key="5">
    <source>
        <dbReference type="ARBA" id="ARBA00023136"/>
    </source>
</evidence>
<accession>A0A8H3IJH0</accession>
<dbReference type="InterPro" id="IPR000184">
    <property type="entry name" value="Bac_surfAg_D15"/>
</dbReference>
<keyword evidence="8" id="KW-1185">Reference proteome</keyword>
<keyword evidence="5" id="KW-0472">Membrane</keyword>
<evidence type="ECO:0000256" key="2">
    <source>
        <dbReference type="ARBA" id="ARBA00010913"/>
    </source>
</evidence>
<evidence type="ECO:0000256" key="1">
    <source>
        <dbReference type="ARBA" id="ARBA00004374"/>
    </source>
</evidence>
<evidence type="ECO:0000256" key="3">
    <source>
        <dbReference type="ARBA" id="ARBA00022452"/>
    </source>
</evidence>
<reference evidence="7" key="1">
    <citation type="submission" date="2021-03" db="EMBL/GenBank/DDBJ databases">
        <authorList>
            <person name="Tagirdzhanova G."/>
        </authorList>
    </citation>
    <scope>NUCLEOTIDE SEQUENCE</scope>
</reference>
<dbReference type="Proteomes" id="UP000664169">
    <property type="component" value="Unassembled WGS sequence"/>
</dbReference>
<name>A0A8H3IJH0_9LECA</name>
<dbReference type="OrthoDB" id="1724197at2759"/>